<dbReference type="Gene3D" id="2.60.120.630">
    <property type="entry name" value="mth639 domain like"/>
    <property type="match status" value="1"/>
</dbReference>
<dbReference type="AlphaFoldDB" id="A0A955IEW7"/>
<name>A0A955IEW7_9BACT</name>
<organism evidence="1 2">
    <name type="scientific">Candidatus Dojkabacteria bacterium</name>
    <dbReference type="NCBI Taxonomy" id="2099670"/>
    <lineage>
        <taxon>Bacteria</taxon>
        <taxon>Candidatus Dojkabacteria</taxon>
    </lineage>
</organism>
<gene>
    <name evidence="1" type="ORF">KC678_00645</name>
</gene>
<dbReference type="PANTHER" id="PTHR40696">
    <property type="entry name" value="DUF371 FAMILY PROTEIN"/>
    <property type="match status" value="1"/>
</dbReference>
<reference evidence="1" key="1">
    <citation type="submission" date="2020-04" db="EMBL/GenBank/DDBJ databases">
        <authorList>
            <person name="Zhang T."/>
        </authorList>
    </citation>
    <scope>NUCLEOTIDE SEQUENCE</scope>
    <source>
        <strain evidence="1">HKST-UBA13</strain>
    </source>
</reference>
<proteinExistence type="predicted"/>
<dbReference type="InterPro" id="IPR023131">
    <property type="entry name" value="Mth639-like_dom_sf"/>
</dbReference>
<evidence type="ECO:0000313" key="2">
    <source>
        <dbReference type="Proteomes" id="UP000775877"/>
    </source>
</evidence>
<sequence length="141" mass="16404">MEEQRKQYMFSCYGHPNILAKHVKTIEFTKDADLTERGDCIVGINSDFDINELKNFSKKVKFICSVIDPETGEKLQSEFKCFVNPDFSSDHEIVLRKSHFDSGRTFGFNLNRGANNLDRRMVELLKNPNQKMEVTIVEGWY</sequence>
<dbReference type="Pfam" id="PF04027">
    <property type="entry name" value="DUF371"/>
    <property type="match status" value="1"/>
</dbReference>
<dbReference type="PANTHER" id="PTHR40696:SF1">
    <property type="entry name" value="DUF371 DOMAIN-CONTAINING PROTEIN"/>
    <property type="match status" value="1"/>
</dbReference>
<accession>A0A955IEW7</accession>
<comment type="caution">
    <text evidence="1">The sequence shown here is derived from an EMBL/GenBank/DDBJ whole genome shotgun (WGS) entry which is preliminary data.</text>
</comment>
<dbReference type="EMBL" id="JAGQLJ010000011">
    <property type="protein sequence ID" value="MCA9380758.1"/>
    <property type="molecule type" value="Genomic_DNA"/>
</dbReference>
<dbReference type="InterPro" id="IPR007171">
    <property type="entry name" value="DUF371"/>
</dbReference>
<reference evidence="1" key="2">
    <citation type="journal article" date="2021" name="Microbiome">
        <title>Successional dynamics and alternative stable states in a saline activated sludge microbial community over 9 years.</title>
        <authorList>
            <person name="Wang Y."/>
            <person name="Ye J."/>
            <person name="Ju F."/>
            <person name="Liu L."/>
            <person name="Boyd J.A."/>
            <person name="Deng Y."/>
            <person name="Parks D.H."/>
            <person name="Jiang X."/>
            <person name="Yin X."/>
            <person name="Woodcroft B.J."/>
            <person name="Tyson G.W."/>
            <person name="Hugenholtz P."/>
            <person name="Polz M.F."/>
            <person name="Zhang T."/>
        </authorList>
    </citation>
    <scope>NUCLEOTIDE SEQUENCE</scope>
    <source>
        <strain evidence="1">HKST-UBA13</strain>
    </source>
</reference>
<evidence type="ECO:0000313" key="1">
    <source>
        <dbReference type="EMBL" id="MCA9380758.1"/>
    </source>
</evidence>
<protein>
    <submittedName>
        <fullName evidence="1">DUF371 domain-containing protein</fullName>
    </submittedName>
</protein>
<dbReference type="Proteomes" id="UP000775877">
    <property type="component" value="Unassembled WGS sequence"/>
</dbReference>